<keyword evidence="2" id="KW-0560">Oxidoreductase</keyword>
<gene>
    <name evidence="5" type="ORF">acsn021_07720</name>
</gene>
<dbReference type="InterPro" id="IPR057326">
    <property type="entry name" value="KR_dom"/>
</dbReference>
<keyword evidence="6" id="KW-1185">Reference proteome</keyword>
<dbReference type="FunFam" id="3.40.50.720:FF:000173">
    <property type="entry name" value="3-oxoacyl-[acyl-carrier protein] reductase"/>
    <property type="match status" value="1"/>
</dbReference>
<organism evidence="5 6">
    <name type="scientific">Anaerocolumna cellulosilytica</name>
    <dbReference type="NCBI Taxonomy" id="433286"/>
    <lineage>
        <taxon>Bacteria</taxon>
        <taxon>Bacillati</taxon>
        <taxon>Bacillota</taxon>
        <taxon>Clostridia</taxon>
        <taxon>Lachnospirales</taxon>
        <taxon>Lachnospiraceae</taxon>
        <taxon>Anaerocolumna</taxon>
    </lineage>
</organism>
<feature type="domain" description="Ketoreductase" evidence="4">
    <location>
        <begin position="8"/>
        <end position="190"/>
    </location>
</feature>
<dbReference type="GO" id="GO:0016491">
    <property type="term" value="F:oxidoreductase activity"/>
    <property type="evidence" value="ECO:0007669"/>
    <property type="project" value="UniProtKB-KW"/>
</dbReference>
<dbReference type="InterPro" id="IPR050259">
    <property type="entry name" value="SDR"/>
</dbReference>
<dbReference type="InterPro" id="IPR036291">
    <property type="entry name" value="NAD(P)-bd_dom_sf"/>
</dbReference>
<reference evidence="5 6" key="1">
    <citation type="journal article" date="2016" name="Int. J. Syst. Evol. Microbiol.">
        <title>Descriptions of Anaerotaenia torta gen. nov., sp. nov. and Anaerocolumna cellulosilytica gen. nov., sp. nov. isolated from a methanogenic reactor of cattle waste.</title>
        <authorList>
            <person name="Uek A."/>
            <person name="Ohtaki Y."/>
            <person name="Kaku N."/>
            <person name="Ueki K."/>
        </authorList>
    </citation>
    <scope>NUCLEOTIDE SEQUENCE [LARGE SCALE GENOMIC DNA]</scope>
    <source>
        <strain evidence="5 6">SN021</strain>
    </source>
</reference>
<dbReference type="InterPro" id="IPR020904">
    <property type="entry name" value="Sc_DH/Rdtase_CS"/>
</dbReference>
<dbReference type="Proteomes" id="UP000515561">
    <property type="component" value="Chromosome"/>
</dbReference>
<dbReference type="InterPro" id="IPR002347">
    <property type="entry name" value="SDR_fam"/>
</dbReference>
<evidence type="ECO:0000256" key="3">
    <source>
        <dbReference type="ARBA" id="ARBA00023221"/>
    </source>
</evidence>
<dbReference type="SMART" id="SM00822">
    <property type="entry name" value="PKS_KR"/>
    <property type="match status" value="1"/>
</dbReference>
<dbReference type="EMBL" id="AP023367">
    <property type="protein sequence ID" value="BCJ93203.1"/>
    <property type="molecule type" value="Genomic_DNA"/>
</dbReference>
<comment type="similarity">
    <text evidence="1">Belongs to the short-chain dehydrogenases/reductases (SDR) family.</text>
</comment>
<accession>A0A6S6QPB0</accession>
<dbReference type="PRINTS" id="PR00080">
    <property type="entry name" value="SDRFAMILY"/>
</dbReference>
<dbReference type="GO" id="GO:0008202">
    <property type="term" value="P:steroid metabolic process"/>
    <property type="evidence" value="ECO:0007669"/>
    <property type="project" value="UniProtKB-KW"/>
</dbReference>
<protein>
    <submittedName>
        <fullName evidence="5">Beta-ketoacyl-ACP reductase</fullName>
    </submittedName>
</protein>
<dbReference type="RefSeq" id="WP_184095119.1">
    <property type="nucleotide sequence ID" value="NZ_AP023367.1"/>
</dbReference>
<dbReference type="NCBIfam" id="NF009466">
    <property type="entry name" value="PRK12826.1-2"/>
    <property type="match status" value="1"/>
</dbReference>
<evidence type="ECO:0000313" key="5">
    <source>
        <dbReference type="EMBL" id="BCJ93203.1"/>
    </source>
</evidence>
<evidence type="ECO:0000313" key="6">
    <source>
        <dbReference type="Proteomes" id="UP000515561"/>
    </source>
</evidence>
<name>A0A6S6QPB0_9FIRM</name>
<dbReference type="SUPFAM" id="SSF51735">
    <property type="entry name" value="NAD(P)-binding Rossmann-fold domains"/>
    <property type="match status" value="1"/>
</dbReference>
<keyword evidence="3" id="KW-0753">Steroid metabolism</keyword>
<proteinExistence type="inferred from homology"/>
<dbReference type="PANTHER" id="PTHR42879:SF2">
    <property type="entry name" value="3-OXOACYL-[ACYL-CARRIER-PROTEIN] REDUCTASE FABG"/>
    <property type="match status" value="1"/>
</dbReference>
<dbReference type="AlphaFoldDB" id="A0A6S6QPB0"/>
<keyword evidence="3" id="KW-0443">Lipid metabolism</keyword>
<evidence type="ECO:0000259" key="4">
    <source>
        <dbReference type="SMART" id="SM00822"/>
    </source>
</evidence>
<dbReference type="KEGG" id="acel:acsn021_07720"/>
<dbReference type="Pfam" id="PF13561">
    <property type="entry name" value="adh_short_C2"/>
    <property type="match status" value="1"/>
</dbReference>
<dbReference type="Gene3D" id="3.40.50.720">
    <property type="entry name" value="NAD(P)-binding Rossmann-like Domain"/>
    <property type="match status" value="1"/>
</dbReference>
<evidence type="ECO:0000256" key="2">
    <source>
        <dbReference type="ARBA" id="ARBA00023002"/>
    </source>
</evidence>
<sequence>MDLNLCNKVVLISGGSRGIGQALCDAFAQENCRVYFFYKKNKTLAEETVASAMEKSANAFVKGIQLDITDGAACENAVHEILDVEGKIDVLINNAGTTKDGLFLSQEFGKWESVIQTNIFGTVKLTSPVAMAMFTKRSGSIINISSVAGLTGVKGQTNYCTSKAGLIGLTKALSKELGLKNIRVNAIAPGYIETDMTKGLKNMNELSKLIPLKRLGLPSEVAKTAVFLASEAASYINGEIIVVDGGLIA</sequence>
<dbReference type="PANTHER" id="PTHR42879">
    <property type="entry name" value="3-OXOACYL-(ACYL-CARRIER-PROTEIN) REDUCTASE"/>
    <property type="match status" value="1"/>
</dbReference>
<dbReference type="PRINTS" id="PR00081">
    <property type="entry name" value="GDHRDH"/>
</dbReference>
<dbReference type="GO" id="GO:0032787">
    <property type="term" value="P:monocarboxylic acid metabolic process"/>
    <property type="evidence" value="ECO:0007669"/>
    <property type="project" value="UniProtKB-ARBA"/>
</dbReference>
<dbReference type="PROSITE" id="PS00061">
    <property type="entry name" value="ADH_SHORT"/>
    <property type="match status" value="1"/>
</dbReference>
<evidence type="ECO:0000256" key="1">
    <source>
        <dbReference type="ARBA" id="ARBA00006484"/>
    </source>
</evidence>